<sequence length="630" mass="68737">MSGELPKGASQDVTNPEPGGIGGFIFTAAAAIVAMVAIILLLSMYEKPSTRRSTSAPFCCPDVLRQLLSAANLTVDPCRSIFGYTCYAYVATRSDAREPVRLNTDPLDGFPKTEAGRAIAAYYRACVLSLNKRDSAVGKPSASALVAVAHPARSASVTSQGVLELIMNLSLKYGLPSVVEFSVGAGPDLTRFLTISASSLSASNENHSPDRLKTMKTNALETLNSVLYSEVSVSDVDAFLRDLEKFNVGTTNNYTLYSMGDVSPEISLAQWKDLLSSAGITDSASIFSIPKEALKGMFSLVLKPERRQTAVVSALVVASVKLTSIVFIEANSREAKAKVCRSRAKELLPLWILDGVQLSQSPAQDVAVRKAHAIVADAVTRKAKSGMAGDDFSKLKETLKDVRVILPSEVVPADLTIPVMTSEYALAELVTRAYMLRARQYQRFTLAIPEDLLRDFLKNHATIRHNISAVPAVVYNLLSFSNVTDPLLLSSTVGVYLADSLWRFVFESKWSNASNEALNGYRSCIENGSRSLIEWPSKLLWLSVQTSVEISKDADWDAKVDTGVHWSVTRSRLFYVAFVHYLMCRSPNSKYATFGEDVDVFMSAFEDFYRAFSCNVEVSRISGASCSLKL</sequence>
<evidence type="ECO:0000313" key="1">
    <source>
        <dbReference type="EMBL" id="KAH7937477.1"/>
    </source>
</evidence>
<comment type="caution">
    <text evidence="1">The sequence shown here is derived from an EMBL/GenBank/DDBJ whole genome shotgun (WGS) entry which is preliminary data.</text>
</comment>
<proteinExistence type="predicted"/>
<protein>
    <submittedName>
        <fullName evidence="1">Uncharacterized protein</fullName>
    </submittedName>
</protein>
<keyword evidence="2" id="KW-1185">Reference proteome</keyword>
<evidence type="ECO:0000313" key="2">
    <source>
        <dbReference type="Proteomes" id="UP000821865"/>
    </source>
</evidence>
<reference evidence="1" key="1">
    <citation type="submission" date="2020-05" db="EMBL/GenBank/DDBJ databases">
        <title>Large-scale comparative analyses of tick genomes elucidate their genetic diversity and vector capacities.</title>
        <authorList>
            <person name="Jia N."/>
            <person name="Wang J."/>
            <person name="Shi W."/>
            <person name="Du L."/>
            <person name="Sun Y."/>
            <person name="Zhan W."/>
            <person name="Jiang J."/>
            <person name="Wang Q."/>
            <person name="Zhang B."/>
            <person name="Ji P."/>
            <person name="Sakyi L.B."/>
            <person name="Cui X."/>
            <person name="Yuan T."/>
            <person name="Jiang B."/>
            <person name="Yang W."/>
            <person name="Lam T.T.-Y."/>
            <person name="Chang Q."/>
            <person name="Ding S."/>
            <person name="Wang X."/>
            <person name="Zhu J."/>
            <person name="Ruan X."/>
            <person name="Zhao L."/>
            <person name="Wei J."/>
            <person name="Que T."/>
            <person name="Du C."/>
            <person name="Cheng J."/>
            <person name="Dai P."/>
            <person name="Han X."/>
            <person name="Huang E."/>
            <person name="Gao Y."/>
            <person name="Liu J."/>
            <person name="Shao H."/>
            <person name="Ye R."/>
            <person name="Li L."/>
            <person name="Wei W."/>
            <person name="Wang X."/>
            <person name="Wang C."/>
            <person name="Yang T."/>
            <person name="Huo Q."/>
            <person name="Li W."/>
            <person name="Guo W."/>
            <person name="Chen H."/>
            <person name="Zhou L."/>
            <person name="Ni X."/>
            <person name="Tian J."/>
            <person name="Zhou Y."/>
            <person name="Sheng Y."/>
            <person name="Liu T."/>
            <person name="Pan Y."/>
            <person name="Xia L."/>
            <person name="Li J."/>
            <person name="Zhao F."/>
            <person name="Cao W."/>
        </authorList>
    </citation>
    <scope>NUCLEOTIDE SEQUENCE</scope>
    <source>
        <strain evidence="1">Dsil-2018</strain>
    </source>
</reference>
<accession>A0ACB8C9B6</accession>
<organism evidence="1 2">
    <name type="scientific">Dermacentor silvarum</name>
    <name type="common">Tick</name>
    <dbReference type="NCBI Taxonomy" id="543639"/>
    <lineage>
        <taxon>Eukaryota</taxon>
        <taxon>Metazoa</taxon>
        <taxon>Ecdysozoa</taxon>
        <taxon>Arthropoda</taxon>
        <taxon>Chelicerata</taxon>
        <taxon>Arachnida</taxon>
        <taxon>Acari</taxon>
        <taxon>Parasitiformes</taxon>
        <taxon>Ixodida</taxon>
        <taxon>Ixodoidea</taxon>
        <taxon>Ixodidae</taxon>
        <taxon>Rhipicephalinae</taxon>
        <taxon>Dermacentor</taxon>
    </lineage>
</organism>
<name>A0ACB8C9B6_DERSI</name>
<dbReference type="EMBL" id="CM023477">
    <property type="protein sequence ID" value="KAH7937477.1"/>
    <property type="molecule type" value="Genomic_DNA"/>
</dbReference>
<gene>
    <name evidence="1" type="ORF">HPB49_012652</name>
</gene>
<dbReference type="Proteomes" id="UP000821865">
    <property type="component" value="Chromosome 8"/>
</dbReference>